<feature type="transmembrane region" description="Helical" evidence="1">
    <location>
        <begin position="80"/>
        <end position="97"/>
    </location>
</feature>
<dbReference type="RefSeq" id="WP_343760826.1">
    <property type="nucleotide sequence ID" value="NZ_BAAACG010000008.1"/>
</dbReference>
<feature type="transmembrane region" description="Helical" evidence="1">
    <location>
        <begin position="54"/>
        <end position="74"/>
    </location>
</feature>
<reference evidence="3" key="1">
    <citation type="journal article" date="2019" name="Int. J. Syst. Evol. Microbiol.">
        <title>The Global Catalogue of Microorganisms (GCM) 10K type strain sequencing project: providing services to taxonomists for standard genome sequencing and annotation.</title>
        <authorList>
            <consortium name="The Broad Institute Genomics Platform"/>
            <consortium name="The Broad Institute Genome Sequencing Center for Infectious Disease"/>
            <person name="Wu L."/>
            <person name="Ma J."/>
        </authorList>
    </citation>
    <scope>NUCLEOTIDE SEQUENCE [LARGE SCALE GENOMIC DNA]</scope>
    <source>
        <strain evidence="3">JCM 1407</strain>
    </source>
</reference>
<evidence type="ECO:0008006" key="4">
    <source>
        <dbReference type="Google" id="ProtNLM"/>
    </source>
</evidence>
<gene>
    <name evidence="2" type="ORF">GCM10008906_17460</name>
</gene>
<dbReference type="Proteomes" id="UP001501510">
    <property type="component" value="Unassembled WGS sequence"/>
</dbReference>
<evidence type="ECO:0000313" key="3">
    <source>
        <dbReference type="Proteomes" id="UP001501510"/>
    </source>
</evidence>
<evidence type="ECO:0000313" key="2">
    <source>
        <dbReference type="EMBL" id="GAA0739119.1"/>
    </source>
</evidence>
<sequence length="172" mass="20555">MENSMDFINRMDIIYYFIAIILLVHAIWKEYKYRNFKKMYSKKSLLILNCKDGFLKKIFLPGIYVLFMAMIIFTEGLNDNVLLILILTSGFITQLFFDPKIYFTEEGIINLKQYSFIPWVSVKGYKKSDDFNDLIELKYIEDFREVKVKSEFEEEHIEEVLNVMKEKLGGEF</sequence>
<protein>
    <recommendedName>
        <fullName evidence="4">DUF5673 domain-containing protein</fullName>
    </recommendedName>
</protein>
<feature type="transmembrane region" description="Helical" evidence="1">
    <location>
        <begin position="13"/>
        <end position="33"/>
    </location>
</feature>
<name>A0ABP3UMX4_9CLOT</name>
<comment type="caution">
    <text evidence="2">The sequence shown here is derived from an EMBL/GenBank/DDBJ whole genome shotgun (WGS) entry which is preliminary data.</text>
</comment>
<organism evidence="2 3">
    <name type="scientific">Clostridium oceanicum</name>
    <dbReference type="NCBI Taxonomy" id="1543"/>
    <lineage>
        <taxon>Bacteria</taxon>
        <taxon>Bacillati</taxon>
        <taxon>Bacillota</taxon>
        <taxon>Clostridia</taxon>
        <taxon>Eubacteriales</taxon>
        <taxon>Clostridiaceae</taxon>
        <taxon>Clostridium</taxon>
    </lineage>
</organism>
<evidence type="ECO:0000256" key="1">
    <source>
        <dbReference type="SAM" id="Phobius"/>
    </source>
</evidence>
<keyword evidence="1" id="KW-0812">Transmembrane</keyword>
<keyword evidence="1" id="KW-1133">Transmembrane helix</keyword>
<keyword evidence="1" id="KW-0472">Membrane</keyword>
<accession>A0ABP3UMX4</accession>
<dbReference type="EMBL" id="BAAACG010000008">
    <property type="protein sequence ID" value="GAA0739119.1"/>
    <property type="molecule type" value="Genomic_DNA"/>
</dbReference>
<proteinExistence type="predicted"/>
<keyword evidence="3" id="KW-1185">Reference proteome</keyword>